<evidence type="ECO:0000259" key="1">
    <source>
        <dbReference type="Pfam" id="PF13443"/>
    </source>
</evidence>
<dbReference type="AlphaFoldDB" id="A0A0R1HQV5"/>
<comment type="caution">
    <text evidence="2">The sequence shown here is derived from an EMBL/GenBank/DDBJ whole genome shotgun (WGS) entry which is preliminary data.</text>
</comment>
<dbReference type="EMBL" id="AZCX01000002">
    <property type="protein sequence ID" value="KRK49024.1"/>
    <property type="molecule type" value="Genomic_DNA"/>
</dbReference>
<dbReference type="Proteomes" id="UP000050911">
    <property type="component" value="Unassembled WGS sequence"/>
</dbReference>
<sequence length="75" mass="8239">MTKIQKALAKNLHYFMNEKGWKRTPLAVTARVPQGTLEAALNGEGANGMSLVSLGRLAETLDVEPGDLVDDWRED</sequence>
<proteinExistence type="predicted"/>
<organism evidence="2 3">
    <name type="scientific">Secundilactobacillus kimchicus JCM 15530</name>
    <dbReference type="NCBI Taxonomy" id="1302272"/>
    <lineage>
        <taxon>Bacteria</taxon>
        <taxon>Bacillati</taxon>
        <taxon>Bacillota</taxon>
        <taxon>Bacilli</taxon>
        <taxon>Lactobacillales</taxon>
        <taxon>Lactobacillaceae</taxon>
        <taxon>Secundilactobacillus</taxon>
    </lineage>
</organism>
<dbReference type="PATRIC" id="fig|1302272.5.peg.1358"/>
<evidence type="ECO:0000313" key="2">
    <source>
        <dbReference type="EMBL" id="KRK49024.1"/>
    </source>
</evidence>
<gene>
    <name evidence="2" type="ORF">FC96_GL001351</name>
</gene>
<protein>
    <recommendedName>
        <fullName evidence="1">HTH cro/C1-type domain-containing protein</fullName>
    </recommendedName>
</protein>
<dbReference type="InterPro" id="IPR010982">
    <property type="entry name" value="Lambda_DNA-bd_dom_sf"/>
</dbReference>
<name>A0A0R1HQV5_9LACO</name>
<dbReference type="RefSeq" id="WP_055679882.1">
    <property type="nucleotide sequence ID" value="NZ_AZCX01000002.1"/>
</dbReference>
<reference evidence="2 3" key="1">
    <citation type="journal article" date="2015" name="Genome Announc.">
        <title>Expanding the biotechnology potential of lactobacilli through comparative genomics of 213 strains and associated genera.</title>
        <authorList>
            <person name="Sun Z."/>
            <person name="Harris H.M."/>
            <person name="McCann A."/>
            <person name="Guo C."/>
            <person name="Argimon S."/>
            <person name="Zhang W."/>
            <person name="Yang X."/>
            <person name="Jeffery I.B."/>
            <person name="Cooney J.C."/>
            <person name="Kagawa T.F."/>
            <person name="Liu W."/>
            <person name="Song Y."/>
            <person name="Salvetti E."/>
            <person name="Wrobel A."/>
            <person name="Rasinkangas P."/>
            <person name="Parkhill J."/>
            <person name="Rea M.C."/>
            <person name="O'Sullivan O."/>
            <person name="Ritari J."/>
            <person name="Douillard F.P."/>
            <person name="Paul Ross R."/>
            <person name="Yang R."/>
            <person name="Briner A.E."/>
            <person name="Felis G.E."/>
            <person name="de Vos W.M."/>
            <person name="Barrangou R."/>
            <person name="Klaenhammer T.R."/>
            <person name="Caufield P.W."/>
            <person name="Cui Y."/>
            <person name="Zhang H."/>
            <person name="O'Toole P.W."/>
        </authorList>
    </citation>
    <scope>NUCLEOTIDE SEQUENCE [LARGE SCALE GENOMIC DNA]</scope>
    <source>
        <strain evidence="2 3">JCM 15530</strain>
    </source>
</reference>
<feature type="domain" description="HTH cro/C1-type" evidence="1">
    <location>
        <begin position="11"/>
        <end position="70"/>
    </location>
</feature>
<dbReference type="Pfam" id="PF13443">
    <property type="entry name" value="HTH_26"/>
    <property type="match status" value="1"/>
</dbReference>
<dbReference type="Gene3D" id="1.10.260.40">
    <property type="entry name" value="lambda repressor-like DNA-binding domains"/>
    <property type="match status" value="1"/>
</dbReference>
<dbReference type="OrthoDB" id="9991799at2"/>
<accession>A0A0R1HQV5</accession>
<dbReference type="SUPFAM" id="SSF47413">
    <property type="entry name" value="lambda repressor-like DNA-binding domains"/>
    <property type="match status" value="1"/>
</dbReference>
<keyword evidence="3" id="KW-1185">Reference proteome</keyword>
<dbReference type="InterPro" id="IPR001387">
    <property type="entry name" value="Cro/C1-type_HTH"/>
</dbReference>
<dbReference type="STRING" id="1302272.FC96_GL001351"/>
<dbReference type="GO" id="GO:0003677">
    <property type="term" value="F:DNA binding"/>
    <property type="evidence" value="ECO:0007669"/>
    <property type="project" value="InterPro"/>
</dbReference>
<evidence type="ECO:0000313" key="3">
    <source>
        <dbReference type="Proteomes" id="UP000050911"/>
    </source>
</evidence>